<dbReference type="Proteomes" id="UP000284178">
    <property type="component" value="Unassembled WGS sequence"/>
</dbReference>
<dbReference type="RefSeq" id="WP_117894268.1">
    <property type="nucleotide sequence ID" value="NZ_CABJCV010000004.1"/>
</dbReference>
<dbReference type="EMBL" id="QRUP01000004">
    <property type="protein sequence ID" value="RGR75534.1"/>
    <property type="molecule type" value="Genomic_DNA"/>
</dbReference>
<sequence>MQEIKTETGSVIIDGNTSDGYHTFNELYHHRAVLFARICKDHPEIAWKAKKHSDGTMFDKMFIVGIDTPEGQYSYHYDLDPYWDMFDVQELPTAPKWDGHEPSDIMRVMSI</sequence>
<name>A0A412G4A1_9FIRM</name>
<dbReference type="GeneID" id="83014697"/>
<feature type="domain" description="WDGH" evidence="1">
    <location>
        <begin position="15"/>
        <end position="109"/>
    </location>
</feature>
<gene>
    <name evidence="2" type="ORF">DWY25_04670</name>
</gene>
<organism evidence="2 3">
    <name type="scientific">Holdemania filiformis</name>
    <dbReference type="NCBI Taxonomy" id="61171"/>
    <lineage>
        <taxon>Bacteria</taxon>
        <taxon>Bacillati</taxon>
        <taxon>Bacillota</taxon>
        <taxon>Erysipelotrichia</taxon>
        <taxon>Erysipelotrichales</taxon>
        <taxon>Erysipelotrichaceae</taxon>
        <taxon>Holdemania</taxon>
    </lineage>
</organism>
<evidence type="ECO:0000313" key="2">
    <source>
        <dbReference type="EMBL" id="RGR75534.1"/>
    </source>
</evidence>
<evidence type="ECO:0000313" key="3">
    <source>
        <dbReference type="Proteomes" id="UP000284178"/>
    </source>
</evidence>
<comment type="caution">
    <text evidence="2">The sequence shown here is derived from an EMBL/GenBank/DDBJ whole genome shotgun (WGS) entry which is preliminary data.</text>
</comment>
<proteinExistence type="predicted"/>
<keyword evidence="3" id="KW-1185">Reference proteome</keyword>
<accession>A0A412G4A1</accession>
<dbReference type="Pfam" id="PF25311">
    <property type="entry name" value="WDGH"/>
    <property type="match status" value="1"/>
</dbReference>
<evidence type="ECO:0000259" key="1">
    <source>
        <dbReference type="Pfam" id="PF25311"/>
    </source>
</evidence>
<dbReference type="AlphaFoldDB" id="A0A412G4A1"/>
<dbReference type="InterPro" id="IPR057362">
    <property type="entry name" value="WDGH"/>
</dbReference>
<protein>
    <recommendedName>
        <fullName evidence="1">WDGH domain-containing protein</fullName>
    </recommendedName>
</protein>
<reference evidence="2 3" key="1">
    <citation type="submission" date="2018-08" db="EMBL/GenBank/DDBJ databases">
        <title>A genome reference for cultivated species of the human gut microbiota.</title>
        <authorList>
            <person name="Zou Y."/>
            <person name="Xue W."/>
            <person name="Luo G."/>
        </authorList>
    </citation>
    <scope>NUCLEOTIDE SEQUENCE [LARGE SCALE GENOMIC DNA]</scope>
    <source>
        <strain evidence="2 3">AF24-29</strain>
    </source>
</reference>